<gene>
    <name evidence="1" type="ORF">D1614_24300</name>
</gene>
<evidence type="ECO:0000313" key="2">
    <source>
        <dbReference type="Proteomes" id="UP000265926"/>
    </source>
</evidence>
<dbReference type="Proteomes" id="UP000265926">
    <property type="component" value="Unassembled WGS sequence"/>
</dbReference>
<reference evidence="1 2" key="1">
    <citation type="submission" date="2018-08" db="EMBL/GenBank/DDBJ databases">
        <title>Pallidiluteibacterium maritimus gen. nov., sp. nov., isolated from coastal sediment.</title>
        <authorList>
            <person name="Zhou L.Y."/>
        </authorList>
    </citation>
    <scope>NUCLEOTIDE SEQUENCE [LARGE SCALE GENOMIC DNA]</scope>
    <source>
        <strain evidence="1 2">XSD2</strain>
    </source>
</reference>
<organism evidence="1 2">
    <name type="scientific">Maribellus luteus</name>
    <dbReference type="NCBI Taxonomy" id="2305463"/>
    <lineage>
        <taxon>Bacteria</taxon>
        <taxon>Pseudomonadati</taxon>
        <taxon>Bacteroidota</taxon>
        <taxon>Bacteroidia</taxon>
        <taxon>Marinilabiliales</taxon>
        <taxon>Prolixibacteraceae</taxon>
        <taxon>Maribellus</taxon>
    </lineage>
</organism>
<proteinExistence type="predicted"/>
<feature type="non-terminal residue" evidence="1">
    <location>
        <position position="1"/>
    </location>
</feature>
<keyword evidence="2" id="KW-1185">Reference proteome</keyword>
<dbReference type="AlphaFoldDB" id="A0A399SMW6"/>
<name>A0A399SMW6_9BACT</name>
<sequence>LALADTFRGAEGAERFATVLERLAEQVRERALAAAAVRAGVAVDRWAALWERLTALPAEVDAVNLDRADAFWSVIADLKAAARL</sequence>
<dbReference type="RefSeq" id="WP_206610175.1">
    <property type="nucleotide sequence ID" value="NZ_QWGR01000150.1"/>
</dbReference>
<comment type="caution">
    <text evidence="1">The sequence shown here is derived from an EMBL/GenBank/DDBJ whole genome shotgun (WGS) entry which is preliminary data.</text>
</comment>
<accession>A0A399SMW6</accession>
<evidence type="ECO:0000313" key="1">
    <source>
        <dbReference type="EMBL" id="RIJ44364.1"/>
    </source>
</evidence>
<protein>
    <submittedName>
        <fullName evidence="1">DNA polymerase III subunit delta</fullName>
    </submittedName>
</protein>
<dbReference type="EMBL" id="QWGR01000150">
    <property type="protein sequence ID" value="RIJ44364.1"/>
    <property type="molecule type" value="Genomic_DNA"/>
</dbReference>